<evidence type="ECO:0000256" key="1">
    <source>
        <dbReference type="ARBA" id="ARBA00022692"/>
    </source>
</evidence>
<protein>
    <recommendedName>
        <fullName evidence="7">Amino acid transporter</fullName>
    </recommendedName>
</protein>
<sequence>MKNPFQRKDVETRSNNDVPIIYADEQPKKTHGKVVSSILTVLSPFLMAYRFLRRYTNLTIWIIICMALGIIVGKFAPTFAVKIEPMGRVFIRMIQTVV</sequence>
<evidence type="ECO:0008006" key="7">
    <source>
        <dbReference type="Google" id="ProtNLM"/>
    </source>
</evidence>
<keyword evidence="2 4" id="KW-1133">Transmembrane helix</keyword>
<organism evidence="5 6">
    <name type="scientific">Dissophora globulifera</name>
    <dbReference type="NCBI Taxonomy" id="979702"/>
    <lineage>
        <taxon>Eukaryota</taxon>
        <taxon>Fungi</taxon>
        <taxon>Fungi incertae sedis</taxon>
        <taxon>Mucoromycota</taxon>
        <taxon>Mortierellomycotina</taxon>
        <taxon>Mortierellomycetes</taxon>
        <taxon>Mortierellales</taxon>
        <taxon>Mortierellaceae</taxon>
        <taxon>Dissophora</taxon>
    </lineage>
</organism>
<keyword evidence="1 4" id="KW-0812">Transmembrane</keyword>
<evidence type="ECO:0000256" key="4">
    <source>
        <dbReference type="SAM" id="Phobius"/>
    </source>
</evidence>
<proteinExistence type="predicted"/>
<comment type="caution">
    <text evidence="5">The sequence shown here is derived from an EMBL/GenBank/DDBJ whole genome shotgun (WGS) entry which is preliminary data.</text>
</comment>
<keyword evidence="3 4" id="KW-0472">Membrane</keyword>
<dbReference type="AlphaFoldDB" id="A0A9P6UKG8"/>
<dbReference type="OrthoDB" id="5877963at2759"/>
<dbReference type="InterPro" id="IPR036458">
    <property type="entry name" value="Na:dicarbo_symporter_sf"/>
</dbReference>
<name>A0A9P6UKG8_9FUNG</name>
<dbReference type="EMBL" id="JAAAIP010001271">
    <property type="protein sequence ID" value="KAG0308512.1"/>
    <property type="molecule type" value="Genomic_DNA"/>
</dbReference>
<evidence type="ECO:0000256" key="3">
    <source>
        <dbReference type="ARBA" id="ARBA00023136"/>
    </source>
</evidence>
<evidence type="ECO:0000256" key="2">
    <source>
        <dbReference type="ARBA" id="ARBA00022989"/>
    </source>
</evidence>
<evidence type="ECO:0000313" key="5">
    <source>
        <dbReference type="EMBL" id="KAG0308512.1"/>
    </source>
</evidence>
<dbReference type="Proteomes" id="UP000738325">
    <property type="component" value="Unassembled WGS sequence"/>
</dbReference>
<accession>A0A9P6UKG8</accession>
<dbReference type="SUPFAM" id="SSF118215">
    <property type="entry name" value="Proton glutamate symport protein"/>
    <property type="match status" value="1"/>
</dbReference>
<reference evidence="5" key="1">
    <citation type="journal article" date="2020" name="Fungal Divers.">
        <title>Resolving the Mortierellaceae phylogeny through synthesis of multi-gene phylogenetics and phylogenomics.</title>
        <authorList>
            <person name="Vandepol N."/>
            <person name="Liber J."/>
            <person name="Desiro A."/>
            <person name="Na H."/>
            <person name="Kennedy M."/>
            <person name="Barry K."/>
            <person name="Grigoriev I.V."/>
            <person name="Miller A.N."/>
            <person name="O'Donnell K."/>
            <person name="Stajich J.E."/>
            <person name="Bonito G."/>
        </authorList>
    </citation>
    <scope>NUCLEOTIDE SEQUENCE</scope>
    <source>
        <strain evidence="5">REB-010B</strain>
    </source>
</reference>
<keyword evidence="6" id="KW-1185">Reference proteome</keyword>
<evidence type="ECO:0000313" key="6">
    <source>
        <dbReference type="Proteomes" id="UP000738325"/>
    </source>
</evidence>
<dbReference type="GO" id="GO:0015293">
    <property type="term" value="F:symporter activity"/>
    <property type="evidence" value="ECO:0007669"/>
    <property type="project" value="InterPro"/>
</dbReference>
<feature type="non-terminal residue" evidence="5">
    <location>
        <position position="98"/>
    </location>
</feature>
<feature type="transmembrane region" description="Helical" evidence="4">
    <location>
        <begin position="58"/>
        <end position="83"/>
    </location>
</feature>
<gene>
    <name evidence="5" type="ORF">BGZ99_001139</name>
</gene>
<dbReference type="GO" id="GO:0016020">
    <property type="term" value="C:membrane"/>
    <property type="evidence" value="ECO:0007669"/>
    <property type="project" value="InterPro"/>
</dbReference>